<dbReference type="EMBL" id="CP025197">
    <property type="protein sequence ID" value="AUG59012.1"/>
    <property type="molecule type" value="Genomic_DNA"/>
</dbReference>
<keyword evidence="2" id="KW-1185">Reference proteome</keyword>
<dbReference type="KEGG" id="hsc:HVS_15860"/>
<organism evidence="1 2">
    <name type="scientific">Acetivibrio saccincola</name>
    <dbReference type="NCBI Taxonomy" id="1677857"/>
    <lineage>
        <taxon>Bacteria</taxon>
        <taxon>Bacillati</taxon>
        <taxon>Bacillota</taxon>
        <taxon>Clostridia</taxon>
        <taxon>Eubacteriales</taxon>
        <taxon>Oscillospiraceae</taxon>
        <taxon>Acetivibrio</taxon>
    </lineage>
</organism>
<sequence>MHARPKRTCKAFPEGIPDVIFDNLFIHTKHYEGDQGILYEPREERCNR</sequence>
<dbReference type="Proteomes" id="UP000233534">
    <property type="component" value="Chromosome"/>
</dbReference>
<dbReference type="AlphaFoldDB" id="A0A2K9E5L1"/>
<reference evidence="1 2" key="1">
    <citation type="submission" date="2017-12" db="EMBL/GenBank/DDBJ databases">
        <title>Complete genome sequence of Herbivorax saccincola GGR1, a novel Cellulosome-producing hydrolytic bacterium in a thermophilic biogas plant, established by Illumina and Nanopore MinION sequencing.</title>
        <authorList>
            <person name="Pechtl A."/>
            <person name="Ruckert C."/>
            <person name="Koeck D.E."/>
            <person name="Maus I."/>
            <person name="Winkler A."/>
            <person name="Kalinowski J."/>
            <person name="Puhler A."/>
            <person name="Schwarz W.W."/>
            <person name="Zverlov V.V."/>
            <person name="Schluter A."/>
            <person name="Liebl W."/>
        </authorList>
    </citation>
    <scope>NUCLEOTIDE SEQUENCE [LARGE SCALE GENOMIC DNA]</scope>
    <source>
        <strain evidence="2">SR1</strain>
    </source>
</reference>
<evidence type="ECO:0000313" key="2">
    <source>
        <dbReference type="Proteomes" id="UP000233534"/>
    </source>
</evidence>
<gene>
    <name evidence="1" type="ORF">HVS_15860</name>
</gene>
<protein>
    <submittedName>
        <fullName evidence="1">Uncharacterized protein</fullName>
    </submittedName>
</protein>
<accession>A0A2K9E5L1</accession>
<proteinExistence type="predicted"/>
<evidence type="ECO:0000313" key="1">
    <source>
        <dbReference type="EMBL" id="AUG59012.1"/>
    </source>
</evidence>
<name>A0A2K9E5L1_9FIRM</name>